<evidence type="ECO:0000256" key="3">
    <source>
        <dbReference type="ARBA" id="ARBA00022676"/>
    </source>
</evidence>
<gene>
    <name evidence="12" type="ORF">AXG93_2997s1080</name>
    <name evidence="11" type="ORF">Mp_4g20110</name>
</gene>
<dbReference type="EMBL" id="AP019869">
    <property type="protein sequence ID" value="BBN09487.1"/>
    <property type="molecule type" value="Genomic_DNA"/>
</dbReference>
<evidence type="ECO:0000259" key="10">
    <source>
        <dbReference type="Pfam" id="PF13579"/>
    </source>
</evidence>
<dbReference type="EMBL" id="LVLJ01002992">
    <property type="protein sequence ID" value="OAE22944.1"/>
    <property type="molecule type" value="Genomic_DNA"/>
</dbReference>
<keyword evidence="8 9" id="KW-0472">Membrane</keyword>
<reference evidence="11" key="2">
    <citation type="journal article" date="2019" name="Curr. Biol.">
        <title>Chromatin organization in early land plants reveals an ancestral association between H3K27me3, transposons, and constitutive heterochromatin.</title>
        <authorList>
            <person name="Montgomery S.A."/>
            <person name="Tanizawa Y."/>
            <person name="Galik B."/>
            <person name="Wang N."/>
            <person name="Ito T."/>
            <person name="Mochizuki T."/>
            <person name="Akimcheva S."/>
            <person name="Bowman J."/>
            <person name="Cognat V."/>
            <person name="Drouard L."/>
            <person name="Ekker H."/>
            <person name="Houng S."/>
            <person name="Kohchi T."/>
            <person name="Lin S."/>
            <person name="Liu L.D."/>
            <person name="Nakamura Y."/>
            <person name="Valeeva L.R."/>
            <person name="Shakirov E.V."/>
            <person name="Shippen D.E."/>
            <person name="Wei W."/>
            <person name="Yagura M."/>
            <person name="Yamaoka S."/>
            <person name="Yamato K.T."/>
            <person name="Liu C."/>
            <person name="Berger F."/>
        </authorList>
    </citation>
    <scope>NUCLEOTIDE SEQUENCE [LARGE SCALE GENOMIC DNA]</scope>
    <source>
        <strain evidence="11">Tak-1</strain>
    </source>
</reference>
<protein>
    <recommendedName>
        <fullName evidence="10">Glycosyltransferase subfamily 4-like N-terminal domain-containing protein</fullName>
    </recommendedName>
</protein>
<keyword evidence="13" id="KW-1185">Reference proteome</keyword>
<dbReference type="Pfam" id="PF13692">
    <property type="entry name" value="Glyco_trans_1_4"/>
    <property type="match status" value="1"/>
</dbReference>
<evidence type="ECO:0000256" key="4">
    <source>
        <dbReference type="ARBA" id="ARBA00022679"/>
    </source>
</evidence>
<comment type="pathway">
    <text evidence="2">Protein modification; protein glycosylation.</text>
</comment>
<dbReference type="AlphaFoldDB" id="A0A176VPY0"/>
<evidence type="ECO:0000256" key="8">
    <source>
        <dbReference type="ARBA" id="ARBA00023136"/>
    </source>
</evidence>
<evidence type="ECO:0000256" key="2">
    <source>
        <dbReference type="ARBA" id="ARBA00004922"/>
    </source>
</evidence>
<evidence type="ECO:0000256" key="1">
    <source>
        <dbReference type="ARBA" id="ARBA00004389"/>
    </source>
</evidence>
<dbReference type="Gene3D" id="3.40.50.2000">
    <property type="entry name" value="Glycogen Phosphorylase B"/>
    <property type="match status" value="1"/>
</dbReference>
<accession>A0A176VPY0</accession>
<name>A0A176VPY0_MARPO</name>
<dbReference type="Proteomes" id="UP001162541">
    <property type="component" value="Chromosome 4"/>
</dbReference>
<evidence type="ECO:0000256" key="7">
    <source>
        <dbReference type="ARBA" id="ARBA00022989"/>
    </source>
</evidence>
<sequence length="515" mass="57760">MGRRAAVVVLGDIGRCPRMQYHALSLSRQAEMEVDIVAFSGTEPHMAVLENPHIHLHLMKTPFPAGLPRLLYLLLLPVKVIVQFITLLWVLLRQIPAPDVFLVQNPPSIPTLIVVKWACWIRKAGFIIDWHNFGYTLLGLNLGSSHPVVQIHFWFEQRYGKMADGFLCVTKAMQHELAQNWGIKATVLYDRSPEFFRPITLQEKHEVFKRLYRQLTTPLGSKDCCSDDSPEGSRYMDILYDSAPSKGDATGETRSLLQGDYVLPNVHHTILTSHTMVEGSEGDTSEIMEGDMYSYRDGRPAVIVSSTSWTADEDFNILLEAALMYDRRVSVLLGENDSVLEKDYTDDQLKPVPGSLFPRLLIIVTGKGPMRALYEDQIRKLRLRRVAFRTMWVSAEDYPLLLGSADLGVSLHTSSSGLDLPMKVVDMFGCGLPVCAASYSCIDELVKDRHNGLLFSSSSELADQLLDLFKGFPNSCHLLSSLKEGAQASGSSARWSDEWAEHVLPMITKVAEMHH</sequence>
<dbReference type="GO" id="GO:0005789">
    <property type="term" value="C:endoplasmic reticulum membrane"/>
    <property type="evidence" value="ECO:0007669"/>
    <property type="project" value="UniProtKB-SubCell"/>
</dbReference>
<keyword evidence="3" id="KW-0328">Glycosyltransferase</keyword>
<organism evidence="12 13">
    <name type="scientific">Marchantia polymorpha subsp. ruderalis</name>
    <dbReference type="NCBI Taxonomy" id="1480154"/>
    <lineage>
        <taxon>Eukaryota</taxon>
        <taxon>Viridiplantae</taxon>
        <taxon>Streptophyta</taxon>
        <taxon>Embryophyta</taxon>
        <taxon>Marchantiophyta</taxon>
        <taxon>Marchantiopsida</taxon>
        <taxon>Marchantiidae</taxon>
        <taxon>Marchantiales</taxon>
        <taxon>Marchantiaceae</taxon>
        <taxon>Marchantia</taxon>
    </lineage>
</organism>
<evidence type="ECO:0000313" key="11">
    <source>
        <dbReference type="EMBL" id="BBN09487.1"/>
    </source>
</evidence>
<dbReference type="GO" id="GO:0000030">
    <property type="term" value="F:mannosyltransferase activity"/>
    <property type="evidence" value="ECO:0007669"/>
    <property type="project" value="InterPro"/>
</dbReference>
<dbReference type="InterPro" id="IPR028098">
    <property type="entry name" value="Glyco_trans_4-like_N"/>
</dbReference>
<comment type="subcellular location">
    <subcellularLocation>
        <location evidence="1">Endoplasmic reticulum membrane</location>
        <topology evidence="1">Single-pass membrane protein</topology>
    </subcellularLocation>
</comment>
<dbReference type="Pfam" id="PF13579">
    <property type="entry name" value="Glyco_trans_4_4"/>
    <property type="match status" value="1"/>
</dbReference>
<feature type="domain" description="Glycosyltransferase subfamily 4-like N-terminal" evidence="10">
    <location>
        <begin position="28"/>
        <end position="185"/>
    </location>
</feature>
<keyword evidence="4" id="KW-0808">Transferase</keyword>
<dbReference type="FunFam" id="3.40.50.2000:FF:000109">
    <property type="entry name" value="Chitobiosyldiphosphodolichol beta-mannosyltransferase"/>
    <property type="match status" value="1"/>
</dbReference>
<evidence type="ECO:0000313" key="13">
    <source>
        <dbReference type="Proteomes" id="UP000077202"/>
    </source>
</evidence>
<dbReference type="Proteomes" id="UP000077202">
    <property type="component" value="Unassembled WGS sequence"/>
</dbReference>
<dbReference type="PANTHER" id="PTHR13036:SF0">
    <property type="entry name" value="CHITOBIOSYLDIPHOSPHODOLICHOL BETA-MANNOSYLTRANSFERASE"/>
    <property type="match status" value="1"/>
</dbReference>
<keyword evidence="7 9" id="KW-1133">Transmembrane helix</keyword>
<reference evidence="14" key="3">
    <citation type="journal article" date="2020" name="Curr. Biol.">
        <title>Chromatin organization in early land plants reveals an ancestral association between H3K27me3, transposons, and constitutive heterochromatin.</title>
        <authorList>
            <person name="Montgomery S.A."/>
            <person name="Tanizawa Y."/>
            <person name="Galik B."/>
            <person name="Wang N."/>
            <person name="Ito T."/>
            <person name="Mochizuki T."/>
            <person name="Akimcheva S."/>
            <person name="Bowman J.L."/>
            <person name="Cognat V."/>
            <person name="Marechal-Drouard L."/>
            <person name="Ekker H."/>
            <person name="Hong S.F."/>
            <person name="Kohchi T."/>
            <person name="Lin S.S."/>
            <person name="Liu L.D."/>
            <person name="Nakamura Y."/>
            <person name="Valeeva L.R."/>
            <person name="Shakirov E.V."/>
            <person name="Shippen D.E."/>
            <person name="Wei W.L."/>
            <person name="Yagura M."/>
            <person name="Yamaoka S."/>
            <person name="Yamato K.T."/>
            <person name="Liu C."/>
            <person name="Berger F."/>
        </authorList>
    </citation>
    <scope>NUCLEOTIDE SEQUENCE [LARGE SCALE GENOMIC DNA]</scope>
    <source>
        <strain evidence="14">Tak-1</strain>
    </source>
</reference>
<evidence type="ECO:0000313" key="14">
    <source>
        <dbReference type="Proteomes" id="UP001162541"/>
    </source>
</evidence>
<dbReference type="InterPro" id="IPR026051">
    <property type="entry name" value="ALG1-like"/>
</dbReference>
<keyword evidence="6" id="KW-0256">Endoplasmic reticulum</keyword>
<keyword evidence="5 9" id="KW-0812">Transmembrane</keyword>
<feature type="transmembrane region" description="Helical" evidence="9">
    <location>
        <begin position="70"/>
        <end position="92"/>
    </location>
</feature>
<dbReference type="FunFam" id="3.40.50.2000:FF:000083">
    <property type="entry name" value="UDP-glycosyltransferase TURAN isoform X1"/>
    <property type="match status" value="1"/>
</dbReference>
<proteinExistence type="predicted"/>
<dbReference type="PANTHER" id="PTHR13036">
    <property type="entry name" value="BETA1,4 MANNOSYLTRANSFERASE"/>
    <property type="match status" value="1"/>
</dbReference>
<evidence type="ECO:0000313" key="12">
    <source>
        <dbReference type="EMBL" id="OAE22944.1"/>
    </source>
</evidence>
<evidence type="ECO:0000256" key="5">
    <source>
        <dbReference type="ARBA" id="ARBA00022692"/>
    </source>
</evidence>
<dbReference type="SUPFAM" id="SSF53756">
    <property type="entry name" value="UDP-Glycosyltransferase/glycogen phosphorylase"/>
    <property type="match status" value="2"/>
</dbReference>
<evidence type="ECO:0000256" key="6">
    <source>
        <dbReference type="ARBA" id="ARBA00022824"/>
    </source>
</evidence>
<reference evidence="12 13" key="1">
    <citation type="submission" date="2016-03" db="EMBL/GenBank/DDBJ databases">
        <title>Mechanisms controlling the formation of the plant cell surface in tip-growing cells are functionally conserved among land plants.</title>
        <authorList>
            <person name="Honkanen S."/>
            <person name="Jones V.A."/>
            <person name="Morieri G."/>
            <person name="Champion C."/>
            <person name="Hetherington A.J."/>
            <person name="Kelly S."/>
            <person name="Saint-Marcoux D."/>
            <person name="Proust H."/>
            <person name="Prescott H."/>
            <person name="Dolan L."/>
        </authorList>
    </citation>
    <scope>NUCLEOTIDE SEQUENCE [LARGE SCALE GENOMIC DNA]</scope>
    <source>
        <strain evidence="13">cv. Tak-1 and cv. Tak-2</strain>
        <tissue evidence="12">Whole gametophyte</tissue>
    </source>
</reference>
<evidence type="ECO:0000256" key="9">
    <source>
        <dbReference type="SAM" id="Phobius"/>
    </source>
</evidence>